<dbReference type="EMBL" id="BNBA01000064">
    <property type="protein sequence ID" value="GHH61491.1"/>
    <property type="molecule type" value="Genomic_DNA"/>
</dbReference>
<sequence length="81" mass="8748">MIAFHSARYHVHAALLMAMMAACSAEPESPTAEASMSAYNHTEDYIHQYYINGQWGGNSRPYGGAEVLFAALLILGIGTQA</sequence>
<dbReference type="Proteomes" id="UP000623958">
    <property type="component" value="Unassembled WGS sequence"/>
</dbReference>
<dbReference type="AlphaFoldDB" id="A0A919FD39"/>
<organism evidence="2 3">
    <name type="scientific">Xanthomonas boreopolis</name>
    <dbReference type="NCBI Taxonomy" id="86183"/>
    <lineage>
        <taxon>Bacteria</taxon>
        <taxon>Pseudomonadati</taxon>
        <taxon>Pseudomonadota</taxon>
        <taxon>Gammaproteobacteria</taxon>
        <taxon>Lysobacterales</taxon>
        <taxon>Lysobacteraceae</taxon>
        <taxon>Xanthomonas</taxon>
    </lineage>
</organism>
<dbReference type="InterPro" id="IPR021733">
    <property type="entry name" value="DUF3304"/>
</dbReference>
<accession>A0A919FD39</accession>
<reference evidence="2" key="2">
    <citation type="submission" date="2020-09" db="EMBL/GenBank/DDBJ databases">
        <authorList>
            <person name="Sun Q."/>
            <person name="Ohkuma M."/>
        </authorList>
    </citation>
    <scope>NUCLEOTIDE SEQUENCE</scope>
    <source>
        <strain evidence="2">JCM 13306</strain>
    </source>
</reference>
<proteinExistence type="predicted"/>
<reference evidence="2" key="1">
    <citation type="journal article" date="2014" name="Int. J. Syst. Evol. Microbiol.">
        <title>Complete genome sequence of Corynebacterium casei LMG S-19264T (=DSM 44701T), isolated from a smear-ripened cheese.</title>
        <authorList>
            <consortium name="US DOE Joint Genome Institute (JGI-PGF)"/>
            <person name="Walter F."/>
            <person name="Albersmeier A."/>
            <person name="Kalinowski J."/>
            <person name="Ruckert C."/>
        </authorList>
    </citation>
    <scope>NUCLEOTIDE SEQUENCE</scope>
    <source>
        <strain evidence="2">JCM 13306</strain>
    </source>
</reference>
<gene>
    <name evidence="2" type="ORF">GCM10009090_38060</name>
</gene>
<feature type="chain" id="PRO_5037471608" evidence="1">
    <location>
        <begin position="25"/>
        <end position="81"/>
    </location>
</feature>
<evidence type="ECO:0000256" key="1">
    <source>
        <dbReference type="SAM" id="SignalP"/>
    </source>
</evidence>
<feature type="signal peptide" evidence="1">
    <location>
        <begin position="1"/>
        <end position="24"/>
    </location>
</feature>
<keyword evidence="3" id="KW-1185">Reference proteome</keyword>
<dbReference type="Pfam" id="PF11745">
    <property type="entry name" value="DUF3304"/>
    <property type="match status" value="1"/>
</dbReference>
<name>A0A919FD39_9XANT</name>
<evidence type="ECO:0000313" key="3">
    <source>
        <dbReference type="Proteomes" id="UP000623958"/>
    </source>
</evidence>
<protein>
    <submittedName>
        <fullName evidence="2">Uncharacterized protein</fullName>
    </submittedName>
</protein>
<keyword evidence="1" id="KW-0732">Signal</keyword>
<comment type="caution">
    <text evidence="2">The sequence shown here is derived from an EMBL/GenBank/DDBJ whole genome shotgun (WGS) entry which is preliminary data.</text>
</comment>
<evidence type="ECO:0000313" key="2">
    <source>
        <dbReference type="EMBL" id="GHH61491.1"/>
    </source>
</evidence>